<comment type="caution">
    <text evidence="3">The sequence shown here is derived from an EMBL/GenBank/DDBJ whole genome shotgun (WGS) entry which is preliminary data.</text>
</comment>
<dbReference type="GeneID" id="93508077"/>
<name>A0ABW7U0K7_9NOCA</name>
<dbReference type="Proteomes" id="UP001611263">
    <property type="component" value="Unassembled WGS sequence"/>
</dbReference>
<evidence type="ECO:0000313" key="3">
    <source>
        <dbReference type="EMBL" id="MFI1465549.1"/>
    </source>
</evidence>
<keyword evidence="2" id="KW-0472">Membrane</keyword>
<gene>
    <name evidence="3" type="ORF">ACH4WX_32995</name>
</gene>
<feature type="transmembrane region" description="Helical" evidence="2">
    <location>
        <begin position="41"/>
        <end position="62"/>
    </location>
</feature>
<protein>
    <recommendedName>
        <fullName evidence="5">Mce-associated membrane protein</fullName>
    </recommendedName>
</protein>
<evidence type="ECO:0000256" key="2">
    <source>
        <dbReference type="SAM" id="Phobius"/>
    </source>
</evidence>
<accession>A0ABW7U0K7</accession>
<sequence>MPEKSSATAVIEKNEEQPAEPVHAEPGAHGWFAGRAVSLRAISVAVAIVAIVAVIGALGWQWRSAAAELGRRDAAAADQRHAEQVALDYATGAAQMSFENPQEWRSRLIANTTPELNGRLARAATSMEQLIGPLQWSSTAHPIAAKVESESGGIYHVVCFVDVLTKNVQAPEGIQSTATYKLSIDSGRDWTITEISGIDSALGGGTPR</sequence>
<keyword evidence="2" id="KW-1133">Transmembrane helix</keyword>
<dbReference type="RefSeq" id="WP_231508797.1">
    <property type="nucleotide sequence ID" value="NZ_JBIRUQ010000021.1"/>
</dbReference>
<reference evidence="3 4" key="1">
    <citation type="submission" date="2024-10" db="EMBL/GenBank/DDBJ databases">
        <title>The Natural Products Discovery Center: Release of the First 8490 Sequenced Strains for Exploring Actinobacteria Biosynthetic Diversity.</title>
        <authorList>
            <person name="Kalkreuter E."/>
            <person name="Kautsar S.A."/>
            <person name="Yang D."/>
            <person name="Bader C.D."/>
            <person name="Teijaro C.N."/>
            <person name="Fluegel L."/>
            <person name="Davis C.M."/>
            <person name="Simpson J.R."/>
            <person name="Lauterbach L."/>
            <person name="Steele A.D."/>
            <person name="Gui C."/>
            <person name="Meng S."/>
            <person name="Li G."/>
            <person name="Viehrig K."/>
            <person name="Ye F."/>
            <person name="Su P."/>
            <person name="Kiefer A.F."/>
            <person name="Nichols A."/>
            <person name="Cepeda A.J."/>
            <person name="Yan W."/>
            <person name="Fan B."/>
            <person name="Jiang Y."/>
            <person name="Adhikari A."/>
            <person name="Zheng C.-J."/>
            <person name="Schuster L."/>
            <person name="Cowan T.M."/>
            <person name="Smanski M.J."/>
            <person name="Chevrette M.G."/>
            <person name="De Carvalho L.P.S."/>
            <person name="Shen B."/>
        </authorList>
    </citation>
    <scope>NUCLEOTIDE SEQUENCE [LARGE SCALE GENOMIC DNA]</scope>
    <source>
        <strain evidence="3 4">NPDC020568</strain>
    </source>
</reference>
<feature type="region of interest" description="Disordered" evidence="1">
    <location>
        <begin position="1"/>
        <end position="26"/>
    </location>
</feature>
<keyword evidence="2" id="KW-0812">Transmembrane</keyword>
<organism evidence="3 4">
    <name type="scientific">Nocardia carnea</name>
    <dbReference type="NCBI Taxonomy" id="37328"/>
    <lineage>
        <taxon>Bacteria</taxon>
        <taxon>Bacillati</taxon>
        <taxon>Actinomycetota</taxon>
        <taxon>Actinomycetes</taxon>
        <taxon>Mycobacteriales</taxon>
        <taxon>Nocardiaceae</taxon>
        <taxon>Nocardia</taxon>
    </lineage>
</organism>
<evidence type="ECO:0000256" key="1">
    <source>
        <dbReference type="SAM" id="MobiDB-lite"/>
    </source>
</evidence>
<dbReference type="EMBL" id="JBIRUQ010000021">
    <property type="protein sequence ID" value="MFI1465549.1"/>
    <property type="molecule type" value="Genomic_DNA"/>
</dbReference>
<evidence type="ECO:0008006" key="5">
    <source>
        <dbReference type="Google" id="ProtNLM"/>
    </source>
</evidence>
<keyword evidence="4" id="KW-1185">Reference proteome</keyword>
<evidence type="ECO:0000313" key="4">
    <source>
        <dbReference type="Proteomes" id="UP001611263"/>
    </source>
</evidence>
<proteinExistence type="predicted"/>